<gene>
    <name evidence="10" type="ORF">RM779_12505</name>
</gene>
<feature type="region of interest" description="Disordered" evidence="8">
    <location>
        <begin position="205"/>
        <end position="224"/>
    </location>
</feature>
<evidence type="ECO:0000313" key="10">
    <source>
        <dbReference type="EMBL" id="MDT0443414.1"/>
    </source>
</evidence>
<evidence type="ECO:0000256" key="7">
    <source>
        <dbReference type="RuleBase" id="RU367016"/>
    </source>
</evidence>
<protein>
    <submittedName>
        <fullName evidence="10">DedA family protein</fullName>
    </submittedName>
</protein>
<keyword evidence="5 7" id="KW-1133">Transmembrane helix</keyword>
<evidence type="ECO:0000256" key="5">
    <source>
        <dbReference type="ARBA" id="ARBA00022989"/>
    </source>
</evidence>
<evidence type="ECO:0000259" key="9">
    <source>
        <dbReference type="Pfam" id="PF09335"/>
    </source>
</evidence>
<comment type="similarity">
    <text evidence="2 7">Belongs to the DedA family.</text>
</comment>
<name>A0ABU2S6D9_9ACTN</name>
<comment type="caution">
    <text evidence="10">The sequence shown here is derived from an EMBL/GenBank/DDBJ whole genome shotgun (WGS) entry which is preliminary data.</text>
</comment>
<evidence type="ECO:0000256" key="6">
    <source>
        <dbReference type="ARBA" id="ARBA00023136"/>
    </source>
</evidence>
<dbReference type="InterPro" id="IPR032816">
    <property type="entry name" value="VTT_dom"/>
</dbReference>
<feature type="transmembrane region" description="Helical" evidence="7">
    <location>
        <begin position="146"/>
        <end position="166"/>
    </location>
</feature>
<dbReference type="Pfam" id="PF09335">
    <property type="entry name" value="VTT_dom"/>
    <property type="match status" value="1"/>
</dbReference>
<evidence type="ECO:0000256" key="1">
    <source>
        <dbReference type="ARBA" id="ARBA00004651"/>
    </source>
</evidence>
<organism evidence="10 11">
    <name type="scientific">Streptomyces johnsoniae</name>
    <dbReference type="NCBI Taxonomy" id="3075532"/>
    <lineage>
        <taxon>Bacteria</taxon>
        <taxon>Bacillati</taxon>
        <taxon>Actinomycetota</taxon>
        <taxon>Actinomycetes</taxon>
        <taxon>Kitasatosporales</taxon>
        <taxon>Streptomycetaceae</taxon>
        <taxon>Streptomyces</taxon>
    </lineage>
</organism>
<feature type="transmembrane region" description="Helical" evidence="7">
    <location>
        <begin position="56"/>
        <end position="78"/>
    </location>
</feature>
<dbReference type="EMBL" id="JAVREV010000006">
    <property type="protein sequence ID" value="MDT0443414.1"/>
    <property type="molecule type" value="Genomic_DNA"/>
</dbReference>
<keyword evidence="6 7" id="KW-0472">Membrane</keyword>
<keyword evidence="4 7" id="KW-0812">Transmembrane</keyword>
<evidence type="ECO:0000313" key="11">
    <source>
        <dbReference type="Proteomes" id="UP001183615"/>
    </source>
</evidence>
<dbReference type="InterPro" id="IPR032818">
    <property type="entry name" value="DedA-like"/>
</dbReference>
<comment type="subcellular location">
    <subcellularLocation>
        <location evidence="1 7">Cell membrane</location>
        <topology evidence="1 7">Multi-pass membrane protein</topology>
    </subcellularLocation>
</comment>
<keyword evidence="3 7" id="KW-1003">Cell membrane</keyword>
<dbReference type="PANTHER" id="PTHR30353">
    <property type="entry name" value="INNER MEMBRANE PROTEIN DEDA-RELATED"/>
    <property type="match status" value="1"/>
</dbReference>
<sequence length="224" mass="23544">MDNAILQAIEGFIATPWVYVALFAVAKLDGFFPVVPSETLVVTLGVFAAADGNPNLFLIVLVAALGAFTGDHISYYIGRKSGTRIYARLKPGSRTQKAYDRVGDMLEKRGGIMLIIARYIPGGRTAATLTTGATKYPLKSFSKYDAVAAITWAIYSAGIGFVGGAAFEHNPLLGVALGLGLALTIAALHEGIRMLRERRAAAKAAADQADQAGPADQADQVAAD</sequence>
<feature type="transmembrane region" description="Helical" evidence="7">
    <location>
        <begin position="6"/>
        <end position="24"/>
    </location>
</feature>
<accession>A0ABU2S6D9</accession>
<dbReference type="RefSeq" id="WP_079251920.1">
    <property type="nucleotide sequence ID" value="NZ_JAVREV010000006.1"/>
</dbReference>
<feature type="transmembrane region" description="Helical" evidence="7">
    <location>
        <begin position="31"/>
        <end position="50"/>
    </location>
</feature>
<proteinExistence type="inferred from homology"/>
<keyword evidence="11" id="KW-1185">Reference proteome</keyword>
<reference evidence="11" key="1">
    <citation type="submission" date="2023-07" db="EMBL/GenBank/DDBJ databases">
        <title>30 novel species of actinomycetes from the DSMZ collection.</title>
        <authorList>
            <person name="Nouioui I."/>
        </authorList>
    </citation>
    <scope>NUCLEOTIDE SEQUENCE [LARGE SCALE GENOMIC DNA]</scope>
    <source>
        <strain evidence="11">DSM 41886</strain>
    </source>
</reference>
<dbReference type="PANTHER" id="PTHR30353:SF0">
    <property type="entry name" value="TRANSMEMBRANE PROTEIN"/>
    <property type="match status" value="1"/>
</dbReference>
<feature type="domain" description="VTT" evidence="9">
    <location>
        <begin position="35"/>
        <end position="160"/>
    </location>
</feature>
<feature type="transmembrane region" description="Helical" evidence="7">
    <location>
        <begin position="172"/>
        <end position="189"/>
    </location>
</feature>
<evidence type="ECO:0000256" key="4">
    <source>
        <dbReference type="ARBA" id="ARBA00022692"/>
    </source>
</evidence>
<evidence type="ECO:0000256" key="8">
    <source>
        <dbReference type="SAM" id="MobiDB-lite"/>
    </source>
</evidence>
<evidence type="ECO:0000256" key="2">
    <source>
        <dbReference type="ARBA" id="ARBA00010792"/>
    </source>
</evidence>
<evidence type="ECO:0000256" key="3">
    <source>
        <dbReference type="ARBA" id="ARBA00022475"/>
    </source>
</evidence>
<dbReference type="Proteomes" id="UP001183615">
    <property type="component" value="Unassembled WGS sequence"/>
</dbReference>